<evidence type="ECO:0000313" key="2">
    <source>
        <dbReference type="Proteomes" id="UP000306319"/>
    </source>
</evidence>
<name>A0AC61RLW1_9BACT</name>
<reference evidence="1" key="1">
    <citation type="submission" date="2019-04" db="EMBL/GenBank/DDBJ databases">
        <title>Microbes associate with the intestines of laboratory mice.</title>
        <authorList>
            <person name="Navarre W."/>
            <person name="Wong E."/>
            <person name="Huang K."/>
            <person name="Tropini C."/>
            <person name="Ng K."/>
            <person name="Yu B."/>
        </authorList>
    </citation>
    <scope>NUCLEOTIDE SEQUENCE</scope>
    <source>
        <strain evidence="1">NM04_E33</strain>
    </source>
</reference>
<organism evidence="1 2">
    <name type="scientific">Lepagella muris</name>
    <dbReference type="NCBI Taxonomy" id="3032870"/>
    <lineage>
        <taxon>Bacteria</taxon>
        <taxon>Pseudomonadati</taxon>
        <taxon>Bacteroidota</taxon>
        <taxon>Bacteroidia</taxon>
        <taxon>Bacteroidales</taxon>
        <taxon>Muribaculaceae</taxon>
        <taxon>Lepagella</taxon>
    </lineage>
</organism>
<sequence>MEEKKITSLEGMAIINEMIQRSKTRRFIGDGNILLMWGYLVVGVAALVWILIDLTHNPAMNWFWYLIWIIGGIATPIMARKRREKAGVTTYADKIGNAVWTTVGLSAFALTLICLGFFLFSGTDTWSSMLMLPLLIVGFAEIVQGVAIREKSLIWGGGIGIVSGLVTLCCIAGGIALYAGWFMPMFIMSFALMMILPGHILNYKSRKER</sequence>
<dbReference type="Proteomes" id="UP000306319">
    <property type="component" value="Unassembled WGS sequence"/>
</dbReference>
<proteinExistence type="predicted"/>
<evidence type="ECO:0000313" key="1">
    <source>
        <dbReference type="EMBL" id="TGY80296.1"/>
    </source>
</evidence>
<protein>
    <submittedName>
        <fullName evidence="1">Uncharacterized protein</fullName>
    </submittedName>
</protein>
<accession>A0AC61RLW1</accession>
<dbReference type="EMBL" id="SRYB01000003">
    <property type="protein sequence ID" value="TGY80296.1"/>
    <property type="molecule type" value="Genomic_DNA"/>
</dbReference>
<comment type="caution">
    <text evidence="1">The sequence shown here is derived from an EMBL/GenBank/DDBJ whole genome shotgun (WGS) entry which is preliminary data.</text>
</comment>
<gene>
    <name evidence="1" type="ORF">E5331_03410</name>
</gene>
<keyword evidence="2" id="KW-1185">Reference proteome</keyword>